<dbReference type="PROSITE" id="PS51318">
    <property type="entry name" value="TAT"/>
    <property type="match status" value="1"/>
</dbReference>
<dbReference type="OrthoDB" id="9777306at2"/>
<dbReference type="InterPro" id="IPR002591">
    <property type="entry name" value="Phosphodiest/P_Trfase"/>
</dbReference>
<name>A0A4Z1CMW5_9ACTN</name>
<dbReference type="GO" id="GO:0004065">
    <property type="term" value="F:arylsulfatase activity"/>
    <property type="evidence" value="ECO:0007669"/>
    <property type="project" value="TreeGrafter"/>
</dbReference>
<keyword evidence="2" id="KW-0732">Signal</keyword>
<reference evidence="3 4" key="1">
    <citation type="submission" date="2019-04" db="EMBL/GenBank/DDBJ databases">
        <title>Three New Species of Nocardioides, Nocardioides euryhalodurans sp. nov., Nocardioides seonyuensis sp. nov. and Nocardioides eburneoflavus sp. nov. Isolated from Soil.</title>
        <authorList>
            <person name="Roh S.G."/>
            <person name="Lee C."/>
            <person name="Kim M.-K."/>
            <person name="Kim S.B."/>
        </authorList>
    </citation>
    <scope>NUCLEOTIDE SEQUENCE [LARGE SCALE GENOMIC DNA]</scope>
    <source>
        <strain evidence="3 4">MMS17-SY213</strain>
    </source>
</reference>
<gene>
    <name evidence="3" type="ORF">EXE59_20630</name>
</gene>
<dbReference type="Proteomes" id="UP000297496">
    <property type="component" value="Unassembled WGS sequence"/>
</dbReference>
<keyword evidence="4" id="KW-1185">Reference proteome</keyword>
<evidence type="ECO:0000256" key="1">
    <source>
        <dbReference type="ARBA" id="ARBA00008779"/>
    </source>
</evidence>
<dbReference type="RefSeq" id="WP_135840575.1">
    <property type="nucleotide sequence ID" value="NZ_SRRO01000001.1"/>
</dbReference>
<comment type="caution">
    <text evidence="3">The sequence shown here is derived from an EMBL/GenBank/DDBJ whole genome shotgun (WGS) entry which is preliminary data.</text>
</comment>
<dbReference type="InterPro" id="IPR017850">
    <property type="entry name" value="Alkaline_phosphatase_core_sf"/>
</dbReference>
<evidence type="ECO:0008006" key="5">
    <source>
        <dbReference type="Google" id="ProtNLM"/>
    </source>
</evidence>
<organism evidence="3 4">
    <name type="scientific">Nocardioides eburneiflavus</name>
    <dbReference type="NCBI Taxonomy" id="2518372"/>
    <lineage>
        <taxon>Bacteria</taxon>
        <taxon>Bacillati</taxon>
        <taxon>Actinomycetota</taxon>
        <taxon>Actinomycetes</taxon>
        <taxon>Propionibacteriales</taxon>
        <taxon>Nocardioidaceae</taxon>
        <taxon>Nocardioides</taxon>
    </lineage>
</organism>
<dbReference type="AlphaFoldDB" id="A0A4Z1CMW5"/>
<evidence type="ECO:0000313" key="4">
    <source>
        <dbReference type="Proteomes" id="UP000297496"/>
    </source>
</evidence>
<proteinExistence type="inferred from homology"/>
<feature type="signal peptide" evidence="2">
    <location>
        <begin position="1"/>
        <end position="30"/>
    </location>
</feature>
<dbReference type="InterPro" id="IPR006311">
    <property type="entry name" value="TAT_signal"/>
</dbReference>
<dbReference type="PANTHER" id="PTHR42693:SF33">
    <property type="entry name" value="ARYLSULFATASE"/>
    <property type="match status" value="1"/>
</dbReference>
<sequence length="569" mass="60680">MPRTRAQLLAVVTAAAVALTVAGTQSGAQAGDRDRRGPGVAERPTKVVIIVVDALSKEIVDTYDMRNVEALMKDGVDTPNGYLGHTGSVTVVTHNVVTTGALPKNMGWTTEGYRDVDGLLGAPGGLYITSNFGRAQMAPLQQAAGYPHLSDYLDDTGTVFTVSPKGYAAWGLSGPGSANTSTITFGSGPTCPNPDGTTTRYRQPTGFNVPAYFSAACGSRWLARRDTIYDTGQFPAQLYPATDHRYVVGNDPAQAGGDVWATDAVLEIMDQEGDDWSGIFVSLPGVDKAAHMWGGVNDPEGATPGYDPMTHMEYAAATADAQVGRIVQALEESGQLDDTLVVLTADHGSVAAAEGHFHGDFEPENDYGYYNWYYGSPANDVPYLRPQEALLPLIEGTDDGTGDSNVGLSYSDSSLNVWLDDQSSAAVADAAAIMADLPDVTAVWQRRGDRYQRVTPVRWDRMHGAEKRWFATKAQELVDTQAADYGPDLIATLPDDTTYSVLGDHGGIQRASQQVPIVFAGAGTSHHDLRAEVRSVDIMPTILRAMGIAPTVPMDGTAHELPVRRGGRP</sequence>
<dbReference type="InterPro" id="IPR050738">
    <property type="entry name" value="Sulfatase"/>
</dbReference>
<evidence type="ECO:0000256" key="2">
    <source>
        <dbReference type="SAM" id="SignalP"/>
    </source>
</evidence>
<comment type="similarity">
    <text evidence="1">Belongs to the sulfatase family.</text>
</comment>
<accession>A0A4Z1CMW5</accession>
<evidence type="ECO:0000313" key="3">
    <source>
        <dbReference type="EMBL" id="TGN66089.1"/>
    </source>
</evidence>
<dbReference type="Pfam" id="PF01663">
    <property type="entry name" value="Phosphodiest"/>
    <property type="match status" value="1"/>
</dbReference>
<dbReference type="PANTHER" id="PTHR42693">
    <property type="entry name" value="ARYLSULFATASE FAMILY MEMBER"/>
    <property type="match status" value="1"/>
</dbReference>
<feature type="chain" id="PRO_5021315710" description="Alkaline phosphatase family protein" evidence="2">
    <location>
        <begin position="31"/>
        <end position="569"/>
    </location>
</feature>
<dbReference type="EMBL" id="SRRO01000001">
    <property type="protein sequence ID" value="TGN66089.1"/>
    <property type="molecule type" value="Genomic_DNA"/>
</dbReference>
<dbReference type="SUPFAM" id="SSF53649">
    <property type="entry name" value="Alkaline phosphatase-like"/>
    <property type="match status" value="1"/>
</dbReference>
<dbReference type="Gene3D" id="3.40.720.10">
    <property type="entry name" value="Alkaline Phosphatase, subunit A"/>
    <property type="match status" value="2"/>
</dbReference>
<protein>
    <recommendedName>
        <fullName evidence="5">Alkaline phosphatase family protein</fullName>
    </recommendedName>
</protein>